<dbReference type="KEGG" id="stp:Strop_2843"/>
<protein>
    <recommendedName>
        <fullName evidence="3">DUF4190 domain-containing protein</fullName>
    </recommendedName>
</protein>
<sequence>MTDQPPTQHSSPASHPMPGNPPYPPYGYPAPFNTYAILALIFGAMVFPPLGIYFGKKAKGQIAQTGERGVELATAGIVVGWIFTILYGLFLVVWCGMATVLLGSELRDVS</sequence>
<dbReference type="EMBL" id="CP000667">
    <property type="protein sequence ID" value="ABP55284.1"/>
    <property type="molecule type" value="Genomic_DNA"/>
</dbReference>
<keyword evidence="2" id="KW-0472">Membrane</keyword>
<feature type="transmembrane region" description="Helical" evidence="2">
    <location>
        <begin position="75"/>
        <end position="102"/>
    </location>
</feature>
<feature type="domain" description="DUF4190" evidence="3">
    <location>
        <begin position="36"/>
        <end position="90"/>
    </location>
</feature>
<evidence type="ECO:0000313" key="4">
    <source>
        <dbReference type="EMBL" id="ABP55284.1"/>
    </source>
</evidence>
<feature type="region of interest" description="Disordered" evidence="1">
    <location>
        <begin position="1"/>
        <end position="20"/>
    </location>
</feature>
<dbReference type="Pfam" id="PF13828">
    <property type="entry name" value="DUF4190"/>
    <property type="match status" value="1"/>
</dbReference>
<dbReference type="HOGENOM" id="CLU_2169302_0_0_11"/>
<evidence type="ECO:0000256" key="1">
    <source>
        <dbReference type="SAM" id="MobiDB-lite"/>
    </source>
</evidence>
<dbReference type="eggNOG" id="ENOG5032EV4">
    <property type="taxonomic scope" value="Bacteria"/>
</dbReference>
<evidence type="ECO:0000256" key="2">
    <source>
        <dbReference type="SAM" id="Phobius"/>
    </source>
</evidence>
<dbReference type="AlphaFoldDB" id="A4X8T4"/>
<dbReference type="InterPro" id="IPR025241">
    <property type="entry name" value="DUF4190"/>
</dbReference>
<keyword evidence="5" id="KW-1185">Reference proteome</keyword>
<gene>
    <name evidence="4" type="ordered locus">Strop_2843</name>
</gene>
<feature type="transmembrane region" description="Helical" evidence="2">
    <location>
        <begin position="32"/>
        <end position="54"/>
    </location>
</feature>
<organism evidence="4 5">
    <name type="scientific">Salinispora tropica (strain ATCC BAA-916 / DSM 44818 / JCM 13857 / NBRC 105044 / CNB-440)</name>
    <dbReference type="NCBI Taxonomy" id="369723"/>
    <lineage>
        <taxon>Bacteria</taxon>
        <taxon>Bacillati</taxon>
        <taxon>Actinomycetota</taxon>
        <taxon>Actinomycetes</taxon>
        <taxon>Micromonosporales</taxon>
        <taxon>Micromonosporaceae</taxon>
        <taxon>Salinispora</taxon>
    </lineage>
</organism>
<evidence type="ECO:0000259" key="3">
    <source>
        <dbReference type="Pfam" id="PF13828"/>
    </source>
</evidence>
<feature type="compositionally biased region" description="Polar residues" evidence="1">
    <location>
        <begin position="1"/>
        <end position="13"/>
    </location>
</feature>
<dbReference type="Proteomes" id="UP000000235">
    <property type="component" value="Chromosome"/>
</dbReference>
<proteinExistence type="predicted"/>
<name>A4X8T4_SALTO</name>
<reference evidence="5" key="1">
    <citation type="journal article" date="2007" name="Proc. Natl. Acad. Sci. U.S.A.">
        <title>Genome sequencing reveals complex secondary metabolome in the marine actinomycete Salinispora tropica.</title>
        <authorList>
            <person name="Udwary D.W."/>
            <person name="Zeigler L."/>
            <person name="Asolkar R.N."/>
            <person name="Singan V."/>
            <person name="Lapidus A."/>
            <person name="Fenical W."/>
            <person name="Jensen P.R."/>
            <person name="Moore B.S."/>
        </authorList>
    </citation>
    <scope>NUCLEOTIDE SEQUENCE [LARGE SCALE GENOMIC DNA]</scope>
    <source>
        <strain evidence="5">ATCC BAA-916 / DSM 44818 / CNB-440</strain>
    </source>
</reference>
<keyword evidence="2" id="KW-1133">Transmembrane helix</keyword>
<evidence type="ECO:0000313" key="5">
    <source>
        <dbReference type="Proteomes" id="UP000000235"/>
    </source>
</evidence>
<accession>A4X8T4</accession>
<dbReference type="PATRIC" id="fig|369723.5.peg.2928"/>
<keyword evidence="2" id="KW-0812">Transmembrane</keyword>